<feature type="transmembrane region" description="Helical" evidence="14">
    <location>
        <begin position="466"/>
        <end position="483"/>
    </location>
</feature>
<comment type="similarity">
    <text evidence="2 14">Belongs to the cation transport ATPase (P-type) (TC 3.A.3) family. Type V subfamily.</text>
</comment>
<dbReference type="Pfam" id="PF13246">
    <property type="entry name" value="Cation_ATPase"/>
    <property type="match status" value="1"/>
</dbReference>
<keyword evidence="19" id="KW-1185">Reference proteome</keyword>
<evidence type="ECO:0000256" key="13">
    <source>
        <dbReference type="ARBA" id="ARBA00049360"/>
    </source>
</evidence>
<dbReference type="CTD" id="317815"/>
<dbReference type="GO" id="GO:0005524">
    <property type="term" value="F:ATP binding"/>
    <property type="evidence" value="ECO:0007669"/>
    <property type="project" value="UniProtKB-UniRule"/>
</dbReference>
<evidence type="ECO:0000256" key="5">
    <source>
        <dbReference type="ARBA" id="ARBA00022723"/>
    </source>
</evidence>
<keyword evidence="9 14" id="KW-0460">Magnesium</keyword>
<dbReference type="SUPFAM" id="SSF81665">
    <property type="entry name" value="Calcium ATPase, transmembrane domain M"/>
    <property type="match status" value="1"/>
</dbReference>
<dbReference type="FunFam" id="1.20.1110.10:FF:000023">
    <property type="entry name" value="Cation-transporting ATPase"/>
    <property type="match status" value="1"/>
</dbReference>
<evidence type="ECO:0000256" key="10">
    <source>
        <dbReference type="ARBA" id="ARBA00022967"/>
    </source>
</evidence>
<evidence type="ECO:0000256" key="3">
    <source>
        <dbReference type="ARBA" id="ARBA00022553"/>
    </source>
</evidence>
<keyword evidence="8 14" id="KW-0067">ATP-binding</keyword>
<dbReference type="Gene3D" id="3.40.50.1000">
    <property type="entry name" value="HAD superfamily/HAD-like"/>
    <property type="match status" value="1"/>
</dbReference>
<evidence type="ECO:0000256" key="4">
    <source>
        <dbReference type="ARBA" id="ARBA00022692"/>
    </source>
</evidence>
<dbReference type="SUPFAM" id="SSF81660">
    <property type="entry name" value="Metal cation-transporting ATPase, ATP-binding domain N"/>
    <property type="match status" value="1"/>
</dbReference>
<name>A0A7M7KFF8_VARDE</name>
<dbReference type="GO" id="GO:0140358">
    <property type="term" value="F:P-type transmembrane transporter activity"/>
    <property type="evidence" value="ECO:0007669"/>
    <property type="project" value="InterPro"/>
</dbReference>
<feature type="transmembrane region" description="Helical" evidence="14">
    <location>
        <begin position="1007"/>
        <end position="1026"/>
    </location>
</feature>
<keyword evidence="7" id="KW-0967">Endosome</keyword>
<protein>
    <recommendedName>
        <fullName evidence="14">Cation-transporting ATPase</fullName>
        <ecNumber evidence="14">7.2.2.-</ecNumber>
    </recommendedName>
</protein>
<dbReference type="OrthoDB" id="48943at2759"/>
<dbReference type="FunCoup" id="A0A7M7KFF8">
    <property type="interactions" value="70"/>
</dbReference>
<dbReference type="FunFam" id="3.40.50.1000:FF:000045">
    <property type="entry name" value="Cation-transporting ATPase"/>
    <property type="match status" value="1"/>
</dbReference>
<evidence type="ECO:0000256" key="11">
    <source>
        <dbReference type="ARBA" id="ARBA00022989"/>
    </source>
</evidence>
<evidence type="ECO:0000256" key="7">
    <source>
        <dbReference type="ARBA" id="ARBA00022753"/>
    </source>
</evidence>
<dbReference type="SUPFAM" id="SSF56784">
    <property type="entry name" value="HAD-like"/>
    <property type="match status" value="1"/>
</dbReference>
<feature type="region of interest" description="Disordered" evidence="15">
    <location>
        <begin position="36"/>
        <end position="61"/>
    </location>
</feature>
<dbReference type="Proteomes" id="UP000594260">
    <property type="component" value="Unplaced"/>
</dbReference>
<keyword evidence="4 14" id="KW-0812">Transmembrane</keyword>
<dbReference type="GO" id="GO:0031902">
    <property type="term" value="C:late endosome membrane"/>
    <property type="evidence" value="ECO:0007669"/>
    <property type="project" value="UniProtKB-SubCell"/>
</dbReference>
<dbReference type="PROSITE" id="PS00154">
    <property type="entry name" value="ATPASE_E1_E2"/>
    <property type="match status" value="1"/>
</dbReference>
<dbReference type="InterPro" id="IPR044492">
    <property type="entry name" value="P_typ_ATPase_HD_dom"/>
</dbReference>
<dbReference type="InterPro" id="IPR018303">
    <property type="entry name" value="ATPase_P-typ_P_site"/>
</dbReference>
<dbReference type="InterPro" id="IPR023299">
    <property type="entry name" value="ATPase_P-typ_cyto_dom_N"/>
</dbReference>
<comment type="catalytic activity">
    <reaction evidence="13 14">
        <text>ATP + H2O = ADP + phosphate + H(+)</text>
        <dbReference type="Rhea" id="RHEA:13065"/>
        <dbReference type="ChEBI" id="CHEBI:15377"/>
        <dbReference type="ChEBI" id="CHEBI:15378"/>
        <dbReference type="ChEBI" id="CHEBI:30616"/>
        <dbReference type="ChEBI" id="CHEBI:43474"/>
        <dbReference type="ChEBI" id="CHEBI:456216"/>
    </reaction>
</comment>
<keyword evidence="6 14" id="KW-0547">Nucleotide-binding</keyword>
<feature type="transmembrane region" description="Helical" evidence="14">
    <location>
        <begin position="1162"/>
        <end position="1190"/>
    </location>
</feature>
<keyword evidence="10 14" id="KW-1278">Translocase</keyword>
<dbReference type="PANTHER" id="PTHR45630">
    <property type="entry name" value="CATION-TRANSPORTING ATPASE-RELATED"/>
    <property type="match status" value="1"/>
</dbReference>
<evidence type="ECO:0000256" key="12">
    <source>
        <dbReference type="ARBA" id="ARBA00023136"/>
    </source>
</evidence>
<proteinExistence type="inferred from homology"/>
<evidence type="ECO:0000313" key="18">
    <source>
        <dbReference type="EnsemblMetazoa" id="XP_022666007"/>
    </source>
</evidence>
<feature type="transmembrane region" description="Helical" evidence="14">
    <location>
        <begin position="1092"/>
        <end position="1111"/>
    </location>
</feature>
<dbReference type="KEGG" id="vde:111252417"/>
<evidence type="ECO:0000256" key="15">
    <source>
        <dbReference type="SAM" id="MobiDB-lite"/>
    </source>
</evidence>
<feature type="transmembrane region" description="Helical" evidence="14">
    <location>
        <begin position="290"/>
        <end position="311"/>
    </location>
</feature>
<evidence type="ECO:0000313" key="19">
    <source>
        <dbReference type="Proteomes" id="UP000594260"/>
    </source>
</evidence>
<dbReference type="GO" id="GO:0016887">
    <property type="term" value="F:ATP hydrolysis activity"/>
    <property type="evidence" value="ECO:0007669"/>
    <property type="project" value="InterPro"/>
</dbReference>
<dbReference type="Pfam" id="PF12409">
    <property type="entry name" value="P5-ATPase"/>
    <property type="match status" value="1"/>
</dbReference>
<dbReference type="GO" id="GO:0019829">
    <property type="term" value="F:ATPase-coupled monoatomic cation transmembrane transporter activity"/>
    <property type="evidence" value="ECO:0007669"/>
    <property type="project" value="UniProtKB-UniRule"/>
</dbReference>
<dbReference type="PRINTS" id="PR00119">
    <property type="entry name" value="CATATPASE"/>
</dbReference>
<dbReference type="InterPro" id="IPR008250">
    <property type="entry name" value="ATPase_P-typ_transduc_dom_A_sf"/>
</dbReference>
<dbReference type="Pfam" id="PF00122">
    <property type="entry name" value="E1-E2_ATPase"/>
    <property type="match status" value="1"/>
</dbReference>
<comment type="subcellular location">
    <subcellularLocation>
        <location evidence="1">Late endosome membrane</location>
        <topology evidence="1">Multi-pass membrane protein</topology>
    </subcellularLocation>
    <subcellularLocation>
        <location evidence="14">Membrane</location>
        <topology evidence="14">Multi-pass membrane protein</topology>
    </subcellularLocation>
</comment>
<dbReference type="SFLD" id="SFLDS00003">
    <property type="entry name" value="Haloacid_Dehalogenase"/>
    <property type="match status" value="1"/>
</dbReference>
<dbReference type="InterPro" id="IPR059000">
    <property type="entry name" value="ATPase_P-type_domA"/>
</dbReference>
<accession>A0A7M7KFF8</accession>
<feature type="domain" description="P-type ATPase A" evidence="16">
    <location>
        <begin position="330"/>
        <end position="449"/>
    </location>
</feature>
<organism evidence="18 19">
    <name type="scientific">Varroa destructor</name>
    <name type="common">Honeybee mite</name>
    <dbReference type="NCBI Taxonomy" id="109461"/>
    <lineage>
        <taxon>Eukaryota</taxon>
        <taxon>Metazoa</taxon>
        <taxon>Ecdysozoa</taxon>
        <taxon>Arthropoda</taxon>
        <taxon>Chelicerata</taxon>
        <taxon>Arachnida</taxon>
        <taxon>Acari</taxon>
        <taxon>Parasitiformes</taxon>
        <taxon>Mesostigmata</taxon>
        <taxon>Gamasina</taxon>
        <taxon>Dermanyssoidea</taxon>
        <taxon>Varroidae</taxon>
        <taxon>Varroa</taxon>
    </lineage>
</organism>
<evidence type="ECO:0000259" key="17">
    <source>
        <dbReference type="Pfam" id="PF12409"/>
    </source>
</evidence>
<feature type="compositionally biased region" description="Low complexity" evidence="15">
    <location>
        <begin position="1235"/>
        <end position="1245"/>
    </location>
</feature>
<dbReference type="InterPro" id="IPR006544">
    <property type="entry name" value="P-type_TPase_V"/>
</dbReference>
<feature type="compositionally biased region" description="Polar residues" evidence="15">
    <location>
        <begin position="1246"/>
        <end position="1257"/>
    </location>
</feature>
<keyword evidence="5 14" id="KW-0479">Metal-binding</keyword>
<dbReference type="InterPro" id="IPR001757">
    <property type="entry name" value="P_typ_ATPase"/>
</dbReference>
<feature type="domain" description="P5B-type ATPase N-terminal" evidence="17">
    <location>
        <begin position="78"/>
        <end position="208"/>
    </location>
</feature>
<evidence type="ECO:0000256" key="14">
    <source>
        <dbReference type="RuleBase" id="RU362082"/>
    </source>
</evidence>
<dbReference type="AlphaFoldDB" id="A0A7M7KFF8"/>
<dbReference type="InterPro" id="IPR023298">
    <property type="entry name" value="ATPase_P-typ_TM_dom_sf"/>
</dbReference>
<dbReference type="Gene3D" id="2.70.150.10">
    <property type="entry name" value="Calcium-transporting ATPase, cytoplasmic transduction domain A"/>
    <property type="match status" value="1"/>
</dbReference>
<dbReference type="GO" id="GO:0006874">
    <property type="term" value="P:intracellular calcium ion homeostasis"/>
    <property type="evidence" value="ECO:0007669"/>
    <property type="project" value="TreeGrafter"/>
</dbReference>
<reference evidence="18" key="1">
    <citation type="submission" date="2021-01" db="UniProtKB">
        <authorList>
            <consortium name="EnsemblMetazoa"/>
        </authorList>
    </citation>
    <scope>IDENTIFICATION</scope>
</reference>
<dbReference type="PANTHER" id="PTHR45630:SF8">
    <property type="entry name" value="CATION-TRANSPORTING ATPASE"/>
    <property type="match status" value="1"/>
</dbReference>
<dbReference type="NCBIfam" id="TIGR01494">
    <property type="entry name" value="ATPase_P-type"/>
    <property type="match status" value="2"/>
</dbReference>
<dbReference type="RefSeq" id="XP_022666007.1">
    <property type="nucleotide sequence ID" value="XM_022810272.1"/>
</dbReference>
<dbReference type="SFLD" id="SFLDF00027">
    <property type="entry name" value="p-type_atpase"/>
    <property type="match status" value="1"/>
</dbReference>
<dbReference type="NCBIfam" id="TIGR01657">
    <property type="entry name" value="P-ATPase-V"/>
    <property type="match status" value="1"/>
</dbReference>
<keyword evidence="11 14" id="KW-1133">Transmembrane helix</keyword>
<dbReference type="InParanoid" id="A0A7M7KFF8"/>
<evidence type="ECO:0000256" key="2">
    <source>
        <dbReference type="ARBA" id="ARBA00006000"/>
    </source>
</evidence>
<dbReference type="Gene3D" id="3.40.1110.10">
    <property type="entry name" value="Calcium-transporting ATPase, cytoplasmic domain N"/>
    <property type="match status" value="1"/>
</dbReference>
<feature type="transmembrane region" description="Helical" evidence="14">
    <location>
        <begin position="971"/>
        <end position="995"/>
    </location>
</feature>
<evidence type="ECO:0000256" key="8">
    <source>
        <dbReference type="ARBA" id="ARBA00022840"/>
    </source>
</evidence>
<dbReference type="GO" id="GO:0046872">
    <property type="term" value="F:metal ion binding"/>
    <property type="evidence" value="ECO:0007669"/>
    <property type="project" value="UniProtKB-UniRule"/>
</dbReference>
<evidence type="ECO:0000256" key="9">
    <source>
        <dbReference type="ARBA" id="ARBA00022842"/>
    </source>
</evidence>
<keyword evidence="3" id="KW-0597">Phosphoprotein</keyword>
<evidence type="ECO:0000256" key="6">
    <source>
        <dbReference type="ARBA" id="ARBA00022741"/>
    </source>
</evidence>
<dbReference type="SUPFAM" id="SSF81653">
    <property type="entry name" value="Calcium ATPase, transduction domain A"/>
    <property type="match status" value="1"/>
</dbReference>
<dbReference type="GO" id="GO:0015203">
    <property type="term" value="F:polyamine transmembrane transporter activity"/>
    <property type="evidence" value="ECO:0007669"/>
    <property type="project" value="TreeGrafter"/>
</dbReference>
<dbReference type="InterPro" id="IPR036412">
    <property type="entry name" value="HAD-like_sf"/>
</dbReference>
<keyword evidence="12 14" id="KW-0472">Membrane</keyword>
<dbReference type="OMA" id="VIKEHYP"/>
<dbReference type="SFLD" id="SFLDG00002">
    <property type="entry name" value="C1.7:_P-type_atpase_like"/>
    <property type="match status" value="1"/>
</dbReference>
<feature type="compositionally biased region" description="Polar residues" evidence="15">
    <location>
        <begin position="1217"/>
        <end position="1234"/>
    </location>
</feature>
<evidence type="ECO:0000259" key="16">
    <source>
        <dbReference type="Pfam" id="PF00122"/>
    </source>
</evidence>
<dbReference type="EnsemblMetazoa" id="XM_022810273">
    <property type="protein sequence ID" value="XP_022666008"/>
    <property type="gene ID" value="LOC111252417"/>
</dbReference>
<feature type="transmembrane region" description="Helical" evidence="14">
    <location>
        <begin position="503"/>
        <end position="523"/>
    </location>
</feature>
<dbReference type="GeneID" id="111252417"/>
<feature type="transmembrane region" description="Helical" evidence="14">
    <location>
        <begin position="1123"/>
        <end position="1142"/>
    </location>
</feature>
<feature type="transmembrane region" description="Helical" evidence="14">
    <location>
        <begin position="92"/>
        <end position="109"/>
    </location>
</feature>
<dbReference type="EnsemblMetazoa" id="XM_022810272">
    <property type="protein sequence ID" value="XP_022666007"/>
    <property type="gene ID" value="LOC111252417"/>
</dbReference>
<evidence type="ECO:0000256" key="1">
    <source>
        <dbReference type="ARBA" id="ARBA00004107"/>
    </source>
</evidence>
<dbReference type="EC" id="7.2.2.-" evidence="14"/>
<dbReference type="RefSeq" id="XP_022666008.1">
    <property type="nucleotide sequence ID" value="XM_022810273.1"/>
</dbReference>
<dbReference type="FunFam" id="3.40.1110.10:FF:000026">
    <property type="entry name" value="Cation-transporting ATPase"/>
    <property type="match status" value="1"/>
</dbReference>
<dbReference type="InterPro" id="IPR047819">
    <property type="entry name" value="P5A-ATPase_N"/>
</dbReference>
<dbReference type="InterPro" id="IPR023214">
    <property type="entry name" value="HAD_sf"/>
</dbReference>
<feature type="region of interest" description="Disordered" evidence="15">
    <location>
        <begin position="1217"/>
        <end position="1257"/>
    </location>
</feature>
<sequence length="1257" mass="140887">MMVDKEDCQKGIKPKINGVIPLSPTNHEQQGDHFIAGQNEDKEQQSINSGGDRRSENDRGCSSTVTSFQKITEDDFSNLKCYGYKRNLAKTFVTWLGIVCTLGLARLVFHWKPDWMLRCTHEVCPLAEATKVRLVDQYDQIFVEDVRIITPYSVRLSELFNDFEGNLEKVWDEVGDIDTLVQLEPGGGLRYTDRLRLFENKKRKFLWDGDLQKFVRLHGLDHNTPCSYIVKNRQGLTLKEEIVRRVLFGNNLIDVDVQGVMSILFKEVLEPFYMFQVFSVIIWFMDQYYYYAACIIIISVFSLCIGVRQIYKNQRALRNTAIGKDIVSVKRVRAKGETIEQISSEHLAPGDVIIIPRHGCMMHVDAVLVTGSCIVNESLLTGESVPVVKTALVHSGPNDSLYHPKEHSKYTIFSGTKVIQTRYIGNEDVEAVVLRTGFLTAKGELVRSMLFPKPVDFQLGQDVNKFLYVLATFAGLGLIYTIVLKVQRHVAALHIFIRSMDVLTITIPPALPATMTIAGIVCAQRRLAKALIYCISPRSINISGCINCFCFDKTGTLTEDGLDLLEVLPTDKRTAIRDPSALPYDHPLRLSMACCHTLTKIEGQLTGDPLDLKMFEATNFIFEEPNVDDTNKFDMLTPTVVRPAELARDAAEADFITKFGAADGPPPPFEVGIIRELPFSSSLQRMSVITRVLGRKSLTVYTKGAPEIIAGMCLPESIPADFQKELSNYTEKGYRVIALATKVLNANFAKAQRLPREEIECQLTFTGLLVMENRLKPKTTEVIDELKRANIRSVMVTGDNVFTALSVARECHMIERHQDVIILQASVNAEDNDATLSWYYADVPQSIKPITVGNTVRIPVSTTEFHIVVTGKTFSALRRFYPDLLRRVIVCGTVFARMAPEQKQQLIELLQEVGYYVGMCGDGANDCGALKAAHAGISLSETEASVASQFTSKIADISCVPKLIMEGRSALVTSFAVLKYMACYSITQYASVLILYTLYSNLTDKEFLFIDLFLIMPIATLFGNTLPRQVLSKTPPPTSAAGIVPVTSISSQIILGCLLQLLSTLLLHRYSWYKENDKGKTDEDALLCHDNYAVFSVSVFQYITLAVIFSTGYPHRRPMYTNYYLTATLAALAAVSLYLVLWPAEIVQTFFELDLTVVSMDFRLICVGLGMGHFVLAYIIETLFVGRWLTRYITRRNLKRNPPEYIQLQQEVRNNPASWLPPSTQNSSDSLCTDSSALSPQDSSSKQCSLPQEFTKL</sequence>